<protein>
    <submittedName>
        <fullName evidence="1">Uncharacterized protein</fullName>
    </submittedName>
</protein>
<evidence type="ECO:0000313" key="1">
    <source>
        <dbReference type="EMBL" id="RID56551.1"/>
    </source>
</evidence>
<accession>A0A397YTN6</accession>
<proteinExistence type="predicted"/>
<dbReference type="Proteomes" id="UP000264353">
    <property type="component" value="Chromosome A7"/>
</dbReference>
<reference evidence="1 2" key="1">
    <citation type="submission" date="2018-06" db="EMBL/GenBank/DDBJ databases">
        <title>WGS assembly of Brassica rapa FPsc.</title>
        <authorList>
            <person name="Bowman J."/>
            <person name="Kohchi T."/>
            <person name="Yamato K."/>
            <person name="Jenkins J."/>
            <person name="Shu S."/>
            <person name="Ishizaki K."/>
            <person name="Yamaoka S."/>
            <person name="Nishihama R."/>
            <person name="Nakamura Y."/>
            <person name="Berger F."/>
            <person name="Adam C."/>
            <person name="Aki S."/>
            <person name="Althoff F."/>
            <person name="Araki T."/>
            <person name="Arteaga-Vazquez M."/>
            <person name="Balasubrmanian S."/>
            <person name="Bauer D."/>
            <person name="Boehm C."/>
            <person name="Briginshaw L."/>
            <person name="Caballero-Perez J."/>
            <person name="Catarino B."/>
            <person name="Chen F."/>
            <person name="Chiyoda S."/>
            <person name="Chovatia M."/>
            <person name="Davies K."/>
            <person name="Delmans M."/>
            <person name="Demura T."/>
            <person name="Dierschke T."/>
            <person name="Dolan L."/>
            <person name="Dorantes-Acosta A."/>
            <person name="Eklund D."/>
            <person name="Florent S."/>
            <person name="Flores-Sandoval E."/>
            <person name="Fujiyama A."/>
            <person name="Fukuzawa H."/>
            <person name="Galik B."/>
            <person name="Grimanelli D."/>
            <person name="Grimwood J."/>
            <person name="Grossniklaus U."/>
            <person name="Hamada T."/>
            <person name="Haseloff J."/>
            <person name="Hetherington A."/>
            <person name="Higo A."/>
            <person name="Hirakawa Y."/>
            <person name="Hundley H."/>
            <person name="Ikeda Y."/>
            <person name="Inoue K."/>
            <person name="Inoue S."/>
            <person name="Ishida S."/>
            <person name="Jia Q."/>
            <person name="Kakita M."/>
            <person name="Kanazawa T."/>
            <person name="Kawai Y."/>
            <person name="Kawashima T."/>
            <person name="Kennedy M."/>
            <person name="Kinose K."/>
            <person name="Kinoshita T."/>
            <person name="Kohara Y."/>
            <person name="Koide E."/>
            <person name="Komatsu K."/>
            <person name="Kopischke S."/>
            <person name="Kubo M."/>
            <person name="Kyozuka J."/>
            <person name="Lagercrantz U."/>
            <person name="Lin S."/>
            <person name="Lindquist E."/>
            <person name="Lipzen A."/>
            <person name="Lu C."/>
            <person name="Luna E."/>
            <person name="Martienssen R."/>
            <person name="Minamino N."/>
            <person name="Mizutani M."/>
            <person name="Mizutani M."/>
            <person name="Mochizuki N."/>
            <person name="Monte I."/>
            <person name="Mosher R."/>
            <person name="Nagasaki H."/>
            <person name="Nakagami H."/>
            <person name="Naramoto S."/>
            <person name="Nishitani K."/>
            <person name="Ohtani M."/>
            <person name="Okamoto T."/>
            <person name="Okumura M."/>
            <person name="Phillips J."/>
            <person name="Pollak B."/>
            <person name="Reinders A."/>
            <person name="Roevekamp M."/>
            <person name="Sano R."/>
            <person name="Sawa S."/>
            <person name="Schmid M."/>
            <person name="Shirakawa M."/>
            <person name="Solano R."/>
            <person name="Spunde A."/>
            <person name="Suetsugu N."/>
            <person name="Sugano S."/>
            <person name="Sugiyama A."/>
            <person name="Sun R."/>
            <person name="Suzuki Y."/>
            <person name="Takenaka M."/>
            <person name="Takezawa D."/>
            <person name="Tomogane H."/>
            <person name="Tsuzuki M."/>
            <person name="Ueda T."/>
            <person name="Umeda M."/>
            <person name="Ward J."/>
            <person name="Watanabe Y."/>
            <person name="Yazaki K."/>
            <person name="Yokoyama R."/>
            <person name="Yoshitake Y."/>
            <person name="Yotsui I."/>
            <person name="Zachgo S."/>
            <person name="Schmutz J."/>
        </authorList>
    </citation>
    <scope>NUCLEOTIDE SEQUENCE [LARGE SCALE GENOMIC DNA]</scope>
    <source>
        <strain evidence="2">cv. B-3</strain>
    </source>
</reference>
<gene>
    <name evidence="1" type="ORF">BRARA_G03743</name>
</gene>
<evidence type="ECO:0000313" key="2">
    <source>
        <dbReference type="Proteomes" id="UP000264353"/>
    </source>
</evidence>
<organism evidence="1 2">
    <name type="scientific">Brassica campestris</name>
    <name type="common">Field mustard</name>
    <dbReference type="NCBI Taxonomy" id="3711"/>
    <lineage>
        <taxon>Eukaryota</taxon>
        <taxon>Viridiplantae</taxon>
        <taxon>Streptophyta</taxon>
        <taxon>Embryophyta</taxon>
        <taxon>Tracheophyta</taxon>
        <taxon>Spermatophyta</taxon>
        <taxon>Magnoliopsida</taxon>
        <taxon>eudicotyledons</taxon>
        <taxon>Gunneridae</taxon>
        <taxon>Pentapetalae</taxon>
        <taxon>rosids</taxon>
        <taxon>malvids</taxon>
        <taxon>Brassicales</taxon>
        <taxon>Brassicaceae</taxon>
        <taxon>Brassiceae</taxon>
        <taxon>Brassica</taxon>
    </lineage>
</organism>
<sequence length="36" mass="4285">MMKDPIKSSLIRTLTLKLCLNLLTEERKESRLLRKL</sequence>
<dbReference type="AlphaFoldDB" id="A0A397YTN6"/>
<name>A0A397YTN6_BRACM</name>
<dbReference type="EMBL" id="CM010634">
    <property type="protein sequence ID" value="RID56551.1"/>
    <property type="molecule type" value="Genomic_DNA"/>
</dbReference>